<feature type="signal peptide" evidence="1">
    <location>
        <begin position="1"/>
        <end position="31"/>
    </location>
</feature>
<protein>
    <submittedName>
        <fullName evidence="2">Arylsulfatase A-like enzyme</fullName>
    </submittedName>
</protein>
<dbReference type="InterPro" id="IPR017850">
    <property type="entry name" value="Alkaline_phosphatase_core_sf"/>
</dbReference>
<gene>
    <name evidence="2" type="ORF">FHU29_004431</name>
</gene>
<evidence type="ECO:0000313" key="3">
    <source>
        <dbReference type="Proteomes" id="UP000567922"/>
    </source>
</evidence>
<organism evidence="2 3">
    <name type="scientific">Hoyosella altamirensis</name>
    <dbReference type="NCBI Taxonomy" id="616997"/>
    <lineage>
        <taxon>Bacteria</taxon>
        <taxon>Bacillati</taxon>
        <taxon>Actinomycetota</taxon>
        <taxon>Actinomycetes</taxon>
        <taxon>Mycobacteriales</taxon>
        <taxon>Hoyosellaceae</taxon>
        <taxon>Hoyosella</taxon>
    </lineage>
</organism>
<dbReference type="InterPro" id="IPR006311">
    <property type="entry name" value="TAT_signal"/>
</dbReference>
<sequence length="422" mass="45341">MTSHNARITRRTLLAGTGAAAAGLVATRANAAPPSEPNGEIDVHVVVVDGLRVDEVNGALMPVLSTLAREGSRYVTANAIQVAETLPNHAAMMTGVLPHRNGVPANKIFDRDEGRFRYLERPEDLTTPTMLDLAQTQRGLTTASVLSKEYLHGLFQGRASVHWNPSPLIPLTDHAPDQSTMDALLRTLAEHHPRLTFSNLGDVDRVGHIDVTGTGFRYARTAAVRNTDSQLDRFVSYLRDSGRWDRSVIIVAADHSMDWSAPLSLISLQVPFALDPLLRDNVMIADNGGASLWYWTGAAEQREEAVRRMRRIAEGHAGVASTHETSQFGLGERAGDVVAFCHPGWRFTDPTVLSNPIPGNHGHDVTLPIPLIVSGGHPSVPRGQTFTPAVTTMDVAPTIAALLSISAPPGGFDGTVLPGFSG</sequence>
<comment type="caution">
    <text evidence="2">The sequence shown here is derived from an EMBL/GenBank/DDBJ whole genome shotgun (WGS) entry which is preliminary data.</text>
</comment>
<keyword evidence="3" id="KW-1185">Reference proteome</keyword>
<evidence type="ECO:0000313" key="2">
    <source>
        <dbReference type="EMBL" id="MBB3039941.1"/>
    </source>
</evidence>
<dbReference type="PANTHER" id="PTHR10151">
    <property type="entry name" value="ECTONUCLEOTIDE PYROPHOSPHATASE/PHOSPHODIESTERASE"/>
    <property type="match status" value="1"/>
</dbReference>
<name>A0A839RW01_9ACTN</name>
<keyword evidence="1" id="KW-0732">Signal</keyword>
<feature type="chain" id="PRO_5032948604" evidence="1">
    <location>
        <begin position="32"/>
        <end position="422"/>
    </location>
</feature>
<evidence type="ECO:0000256" key="1">
    <source>
        <dbReference type="SAM" id="SignalP"/>
    </source>
</evidence>
<dbReference type="EMBL" id="JACHWS010000005">
    <property type="protein sequence ID" value="MBB3039941.1"/>
    <property type="molecule type" value="Genomic_DNA"/>
</dbReference>
<proteinExistence type="predicted"/>
<dbReference type="Proteomes" id="UP000567922">
    <property type="component" value="Unassembled WGS sequence"/>
</dbReference>
<dbReference type="AlphaFoldDB" id="A0A839RW01"/>
<dbReference type="InterPro" id="IPR002591">
    <property type="entry name" value="Phosphodiest/P_Trfase"/>
</dbReference>
<dbReference type="OrthoDB" id="1956004at2"/>
<dbReference type="PROSITE" id="PS51318">
    <property type="entry name" value="TAT"/>
    <property type="match status" value="1"/>
</dbReference>
<dbReference type="GO" id="GO:0016787">
    <property type="term" value="F:hydrolase activity"/>
    <property type="evidence" value="ECO:0007669"/>
    <property type="project" value="UniProtKB-ARBA"/>
</dbReference>
<reference evidence="2 3" key="1">
    <citation type="submission" date="2020-08" db="EMBL/GenBank/DDBJ databases">
        <title>Sequencing the genomes of 1000 actinobacteria strains.</title>
        <authorList>
            <person name="Klenk H.-P."/>
        </authorList>
    </citation>
    <scope>NUCLEOTIDE SEQUENCE [LARGE SCALE GENOMIC DNA]</scope>
    <source>
        <strain evidence="2 3">DSM 45258</strain>
    </source>
</reference>
<accession>A0A839RW01</accession>
<dbReference type="Gene3D" id="3.40.720.10">
    <property type="entry name" value="Alkaline Phosphatase, subunit A"/>
    <property type="match status" value="1"/>
</dbReference>
<dbReference type="SUPFAM" id="SSF53649">
    <property type="entry name" value="Alkaline phosphatase-like"/>
    <property type="match status" value="1"/>
</dbReference>
<dbReference type="RefSeq" id="WP_064438756.1">
    <property type="nucleotide sequence ID" value="NZ_BDDI01000002.1"/>
</dbReference>
<dbReference type="PANTHER" id="PTHR10151:SF120">
    <property type="entry name" value="BIS(5'-ADENOSYL)-TRIPHOSPHATASE"/>
    <property type="match status" value="1"/>
</dbReference>
<dbReference type="Pfam" id="PF01663">
    <property type="entry name" value="Phosphodiest"/>
    <property type="match status" value="1"/>
</dbReference>